<dbReference type="InterPro" id="IPR013780">
    <property type="entry name" value="Glyco_hydro_b"/>
</dbReference>
<evidence type="ECO:0000256" key="1">
    <source>
        <dbReference type="ARBA" id="ARBA00000826"/>
    </source>
</evidence>
<keyword evidence="6 10" id="KW-0328">Glycosyltransferase</keyword>
<dbReference type="InterPro" id="IPR044143">
    <property type="entry name" value="GlgB_N_E_set_prok"/>
</dbReference>
<dbReference type="AlphaFoldDB" id="A0A3L7E2N5"/>
<dbReference type="GO" id="GO:0005978">
    <property type="term" value="P:glycogen biosynthetic process"/>
    <property type="evidence" value="ECO:0007669"/>
    <property type="project" value="UniProtKB-UniRule"/>
</dbReference>
<evidence type="ECO:0000313" key="14">
    <source>
        <dbReference type="EMBL" id="RLQ22482.1"/>
    </source>
</evidence>
<feature type="active site" description="Proton donor" evidence="10 11">
    <location>
        <position position="464"/>
    </location>
</feature>
<evidence type="ECO:0000259" key="13">
    <source>
        <dbReference type="SMART" id="SM00642"/>
    </source>
</evidence>
<dbReference type="SMART" id="SM00642">
    <property type="entry name" value="Aamy"/>
    <property type="match status" value="1"/>
</dbReference>
<comment type="function">
    <text evidence="2 10">Catalyzes the formation of the alpha-1,6-glucosidic linkages in glycogen by scission of a 1,4-alpha-linked oligosaccharide from growing alpha-1,4-glucan chains and the subsequent attachment of the oligosaccharide to the alpha-1,6 position.</text>
</comment>
<dbReference type="CDD" id="cd02855">
    <property type="entry name" value="E_set_GBE_prok_N"/>
    <property type="match status" value="1"/>
</dbReference>
<dbReference type="Gene3D" id="2.60.40.1180">
    <property type="entry name" value="Golgi alpha-mannosidase II"/>
    <property type="match status" value="1"/>
</dbReference>
<evidence type="ECO:0000256" key="8">
    <source>
        <dbReference type="ARBA" id="ARBA00023056"/>
    </source>
</evidence>
<dbReference type="NCBIfam" id="TIGR01515">
    <property type="entry name" value="branching_enzym"/>
    <property type="match status" value="1"/>
</dbReference>
<reference evidence="14 15" key="1">
    <citation type="submission" date="2018-07" db="EMBL/GenBank/DDBJ databases">
        <title>Halioglobus sp. genome submission.</title>
        <authorList>
            <person name="Ye M.-Q."/>
            <person name="Du Z.-J."/>
        </authorList>
    </citation>
    <scope>NUCLEOTIDE SEQUENCE [LARGE SCALE GENOMIC DNA]</scope>
    <source>
        <strain evidence="14 15">U0301</strain>
    </source>
</reference>
<dbReference type="Pfam" id="PF02922">
    <property type="entry name" value="CBM_48"/>
    <property type="match status" value="1"/>
</dbReference>
<comment type="similarity">
    <text evidence="4 10">Belongs to the glycosyl hydrolase 13 family. GlgB subfamily.</text>
</comment>
<dbReference type="InterPro" id="IPR014756">
    <property type="entry name" value="Ig_E-set"/>
</dbReference>
<dbReference type="GO" id="GO:0003844">
    <property type="term" value="F:1,4-alpha-glucan branching enzyme activity"/>
    <property type="evidence" value="ECO:0007669"/>
    <property type="project" value="UniProtKB-UniRule"/>
</dbReference>
<keyword evidence="5 10" id="KW-0321">Glycogen metabolism</keyword>
<comment type="catalytic activity">
    <reaction evidence="1 10">
        <text>Transfers a segment of a (1-&gt;4)-alpha-D-glucan chain to a primary hydroxy group in a similar glucan chain.</text>
        <dbReference type="EC" id="2.4.1.18"/>
    </reaction>
</comment>
<name>A0A3L7E2N5_9GAMM</name>
<evidence type="ECO:0000256" key="9">
    <source>
        <dbReference type="ARBA" id="ARBA00023277"/>
    </source>
</evidence>
<evidence type="ECO:0000256" key="12">
    <source>
        <dbReference type="SAM" id="MobiDB-lite"/>
    </source>
</evidence>
<dbReference type="FunFam" id="2.60.40.1180:FF:000002">
    <property type="entry name" value="1,4-alpha-glucan branching enzyme GlgB"/>
    <property type="match status" value="1"/>
</dbReference>
<dbReference type="PANTHER" id="PTHR43651:SF3">
    <property type="entry name" value="1,4-ALPHA-GLUCAN-BRANCHING ENZYME"/>
    <property type="match status" value="1"/>
</dbReference>
<dbReference type="NCBIfam" id="NF003811">
    <property type="entry name" value="PRK05402.1"/>
    <property type="match status" value="1"/>
</dbReference>
<accession>A0A3L7E2N5</accession>
<evidence type="ECO:0000256" key="5">
    <source>
        <dbReference type="ARBA" id="ARBA00022600"/>
    </source>
</evidence>
<evidence type="ECO:0000256" key="4">
    <source>
        <dbReference type="ARBA" id="ARBA00009000"/>
    </source>
</evidence>
<dbReference type="InterPro" id="IPR006048">
    <property type="entry name" value="A-amylase/branching_C"/>
</dbReference>
<dbReference type="FunFam" id="2.60.40.10:FF:000169">
    <property type="entry name" value="1,4-alpha-glucan branching enzyme GlgB"/>
    <property type="match status" value="1"/>
</dbReference>
<dbReference type="EMBL" id="QRAN01000006">
    <property type="protein sequence ID" value="RLQ22482.1"/>
    <property type="molecule type" value="Genomic_DNA"/>
</dbReference>
<dbReference type="RefSeq" id="WP_117953623.1">
    <property type="nucleotide sequence ID" value="NZ_QRAN01000006.1"/>
</dbReference>
<dbReference type="GO" id="GO:0005829">
    <property type="term" value="C:cytosol"/>
    <property type="evidence" value="ECO:0007669"/>
    <property type="project" value="TreeGrafter"/>
</dbReference>
<comment type="pathway">
    <text evidence="3 10">Glycan biosynthesis; glycogen biosynthesis.</text>
</comment>
<keyword evidence="7 10" id="KW-0808">Transferase</keyword>
<dbReference type="InterPro" id="IPR037439">
    <property type="entry name" value="Branching_enzy"/>
</dbReference>
<sequence>MSTLTPEQLTALQSGQYEDVFSVLGMHEHPAGKGLVVRVLLPGATAVDVIDHRDGRKVAALDPVGEEGLFEGALGRRRKRFDYYLRARFGEHVSQLEDPYRFGPQLDDHDLYLFGEGTQEQAYRWMGAHPRRVAGVDGMLFVVWAPAARRVSVVGPFNEWDGRRHVMRRHPASGVWELFIPAVAAGEYYKYEIVGSSGRLLPLKADPYAFAMQHPPRTAAITPACDSYHWRDEGWMRARDGSPQHYRAPVSIYEVHAGSWRRDADNGYLSYRELAEQLLPYIGDLGFTHIQLMPVSEYPFDGSWGYQPIGLYAPTRRFGTPDDFRYFIDCCHQQGIGVLLDWVPGHFPTDEHGIGRFDGSCLYEHEDPRKGFHPDWNTLIYNYGRGEVISYLLSNALYWLRQFHIDGLRVDAVASMLYLDYSRENSQWLPNVHGGRENLEAMALLQQVNSRVYFNHPGAMMVAEESTAWAGVSRPVSEGGLGFGFKWNMGWMNDTLRYMARDPIHRQFHHHEMTFSLMYSFSENFVLPLSHDEVVHGKRSLLHKMPGDRWQQFANLRAYLGFMWTHPGKKLLFMGGEFAQEREWNHDHSLDWHLLDGADHRGVQNLVRDLNRLYREIPALHQLDCDESGFEWIEADNHSQSIFVYLRRGGEGTAPVVVVVNMTPETHSCYTVGVPLPGLYRERLNTDSEHYGGSNQGNGGAVKAQPQARGKQPCQLTLRVPPLATVILEWTG</sequence>
<dbReference type="GO" id="GO:0004553">
    <property type="term" value="F:hydrolase activity, hydrolyzing O-glycosyl compounds"/>
    <property type="evidence" value="ECO:0007669"/>
    <property type="project" value="InterPro"/>
</dbReference>
<dbReference type="FunFam" id="3.20.20.80:FF:000003">
    <property type="entry name" value="1,4-alpha-glucan branching enzyme GlgB"/>
    <property type="match status" value="1"/>
</dbReference>
<dbReference type="EC" id="2.4.1.18" evidence="10"/>
<dbReference type="OrthoDB" id="9800174at2"/>
<dbReference type="Pfam" id="PF02806">
    <property type="entry name" value="Alpha-amylase_C"/>
    <property type="match status" value="1"/>
</dbReference>
<dbReference type="SUPFAM" id="SSF51011">
    <property type="entry name" value="Glycosyl hydrolase domain"/>
    <property type="match status" value="1"/>
</dbReference>
<dbReference type="Proteomes" id="UP000265509">
    <property type="component" value="Unassembled WGS sequence"/>
</dbReference>
<dbReference type="Pfam" id="PF00128">
    <property type="entry name" value="Alpha-amylase"/>
    <property type="match status" value="1"/>
</dbReference>
<dbReference type="PANTHER" id="PTHR43651">
    <property type="entry name" value="1,4-ALPHA-GLUCAN-BRANCHING ENZYME"/>
    <property type="match status" value="1"/>
</dbReference>
<dbReference type="SUPFAM" id="SSF51445">
    <property type="entry name" value="(Trans)glycosidases"/>
    <property type="match status" value="1"/>
</dbReference>
<evidence type="ECO:0000256" key="7">
    <source>
        <dbReference type="ARBA" id="ARBA00022679"/>
    </source>
</evidence>
<dbReference type="Gene3D" id="2.60.40.10">
    <property type="entry name" value="Immunoglobulins"/>
    <property type="match status" value="2"/>
</dbReference>
<dbReference type="InterPro" id="IPR006047">
    <property type="entry name" value="GH13_cat_dom"/>
</dbReference>
<keyword evidence="15" id="KW-1185">Reference proteome</keyword>
<gene>
    <name evidence="10 14" type="primary">glgB</name>
    <name evidence="14" type="ORF">DWB85_07640</name>
</gene>
<organism evidence="14 15">
    <name type="scientific">Seongchinamella sediminis</name>
    <dbReference type="NCBI Taxonomy" id="2283635"/>
    <lineage>
        <taxon>Bacteria</taxon>
        <taxon>Pseudomonadati</taxon>
        <taxon>Pseudomonadota</taxon>
        <taxon>Gammaproteobacteria</taxon>
        <taxon>Cellvibrionales</taxon>
        <taxon>Halieaceae</taxon>
        <taxon>Seongchinamella</taxon>
    </lineage>
</organism>
<dbReference type="InterPro" id="IPR017853">
    <property type="entry name" value="GH"/>
</dbReference>
<dbReference type="SUPFAM" id="SSF81296">
    <property type="entry name" value="E set domains"/>
    <property type="match status" value="2"/>
</dbReference>
<dbReference type="HAMAP" id="MF_00685">
    <property type="entry name" value="GlgB"/>
    <property type="match status" value="1"/>
</dbReference>
<evidence type="ECO:0000256" key="10">
    <source>
        <dbReference type="HAMAP-Rule" id="MF_00685"/>
    </source>
</evidence>
<dbReference type="InterPro" id="IPR054169">
    <property type="entry name" value="GlgB_N"/>
</dbReference>
<keyword evidence="8 10" id="KW-0320">Glycogen biosynthesis</keyword>
<dbReference type="Pfam" id="PF22019">
    <property type="entry name" value="GlgB_N"/>
    <property type="match status" value="1"/>
</dbReference>
<dbReference type="PIRSF" id="PIRSF000463">
    <property type="entry name" value="GlgB"/>
    <property type="match status" value="1"/>
</dbReference>
<dbReference type="InterPro" id="IPR006407">
    <property type="entry name" value="GlgB"/>
</dbReference>
<evidence type="ECO:0000313" key="15">
    <source>
        <dbReference type="Proteomes" id="UP000265509"/>
    </source>
</evidence>
<dbReference type="NCBIfam" id="NF008967">
    <property type="entry name" value="PRK12313.1"/>
    <property type="match status" value="1"/>
</dbReference>
<comment type="subunit">
    <text evidence="10">Monomer.</text>
</comment>
<evidence type="ECO:0000256" key="11">
    <source>
        <dbReference type="PIRSR" id="PIRSR000463-1"/>
    </source>
</evidence>
<protein>
    <recommendedName>
        <fullName evidence="10">1,4-alpha-glucan branching enzyme GlgB</fullName>
        <ecNumber evidence="10">2.4.1.18</ecNumber>
    </recommendedName>
    <alternativeName>
        <fullName evidence="10">1,4-alpha-D-glucan:1,4-alpha-D-glucan 6-glucosyl-transferase</fullName>
    </alternativeName>
    <alternativeName>
        <fullName evidence="10">Alpha-(1-&gt;4)-glucan branching enzyme</fullName>
    </alternativeName>
    <alternativeName>
        <fullName evidence="10">Glycogen branching enzyme</fullName>
        <shortName evidence="10">BE</shortName>
    </alternativeName>
</protein>
<evidence type="ECO:0000256" key="2">
    <source>
        <dbReference type="ARBA" id="ARBA00002953"/>
    </source>
</evidence>
<dbReference type="Gene3D" id="3.20.20.80">
    <property type="entry name" value="Glycosidases"/>
    <property type="match status" value="1"/>
</dbReference>
<dbReference type="UniPathway" id="UPA00164"/>
<proteinExistence type="inferred from homology"/>
<comment type="caution">
    <text evidence="14">The sequence shown here is derived from an EMBL/GenBank/DDBJ whole genome shotgun (WGS) entry which is preliminary data.</text>
</comment>
<feature type="region of interest" description="Disordered" evidence="12">
    <location>
        <begin position="686"/>
        <end position="708"/>
    </location>
</feature>
<feature type="domain" description="Glycosyl hydrolase family 13 catalytic" evidence="13">
    <location>
        <begin position="254"/>
        <end position="612"/>
    </location>
</feature>
<keyword evidence="9 10" id="KW-0119">Carbohydrate metabolism</keyword>
<dbReference type="CDD" id="cd11322">
    <property type="entry name" value="AmyAc_Glg_BE"/>
    <property type="match status" value="1"/>
</dbReference>
<dbReference type="InterPro" id="IPR013783">
    <property type="entry name" value="Ig-like_fold"/>
</dbReference>
<evidence type="ECO:0000256" key="6">
    <source>
        <dbReference type="ARBA" id="ARBA00022676"/>
    </source>
</evidence>
<dbReference type="InterPro" id="IPR004193">
    <property type="entry name" value="Glyco_hydro_13_N"/>
</dbReference>
<dbReference type="GO" id="GO:0043169">
    <property type="term" value="F:cation binding"/>
    <property type="evidence" value="ECO:0007669"/>
    <property type="project" value="InterPro"/>
</dbReference>
<feature type="active site" description="Nucleophile" evidence="10 11">
    <location>
        <position position="411"/>
    </location>
</feature>
<evidence type="ECO:0000256" key="3">
    <source>
        <dbReference type="ARBA" id="ARBA00004964"/>
    </source>
</evidence>